<organism evidence="9 10">
    <name type="scientific">Streptomyces fodineus</name>
    <dbReference type="NCBI Taxonomy" id="1904616"/>
    <lineage>
        <taxon>Bacteria</taxon>
        <taxon>Bacillati</taxon>
        <taxon>Actinomycetota</taxon>
        <taxon>Actinomycetes</taxon>
        <taxon>Kitasatosporales</taxon>
        <taxon>Streptomycetaceae</taxon>
        <taxon>Streptomyces</taxon>
    </lineage>
</organism>
<feature type="transmembrane region" description="Helical" evidence="7">
    <location>
        <begin position="53"/>
        <end position="73"/>
    </location>
</feature>
<evidence type="ECO:0000256" key="3">
    <source>
        <dbReference type="ARBA" id="ARBA00022475"/>
    </source>
</evidence>
<sequence>MAGAGLAAPLWDVHNGQGLRQLAELGLALLLSSLIGWERAAQQKSAGLRTHTLVGIASALMMEVSQHGFTAVLGLENVSFDPSRVAAQIVSGIGFIGGGLIFVRRDAVRGLTTAATIWLTCAVGMACGGGLPILALAVTALHFLVVRGYPLFMSRLVPGTATATFEARLTYRTGAALLPRLMQTCTGRGFRIVQVKVERLPGRTDDAARVLLELEGAENPTELASELFQDEGVLDVEVSAAADDE</sequence>
<dbReference type="Pfam" id="PF02308">
    <property type="entry name" value="MgtC"/>
    <property type="match status" value="1"/>
</dbReference>
<evidence type="ECO:0000313" key="9">
    <source>
        <dbReference type="EMBL" id="AOR36427.1"/>
    </source>
</evidence>
<dbReference type="Proteomes" id="UP000094960">
    <property type="component" value="Chromosome"/>
</dbReference>
<dbReference type="GO" id="GO:0005886">
    <property type="term" value="C:plasma membrane"/>
    <property type="evidence" value="ECO:0007669"/>
    <property type="project" value="UniProtKB-SubCell"/>
</dbReference>
<evidence type="ECO:0000256" key="4">
    <source>
        <dbReference type="ARBA" id="ARBA00022692"/>
    </source>
</evidence>
<keyword evidence="4 7" id="KW-0812">Transmembrane</keyword>
<dbReference type="InterPro" id="IPR049177">
    <property type="entry name" value="MgtC_SapB_SrpB_YhiD_N"/>
</dbReference>
<reference evidence="10" key="1">
    <citation type="submission" date="2016-09" db="EMBL/GenBank/DDBJ databases">
        <title>Streptomyces puniciscabiei strain:TW1S1 Genome sequencing and assembly.</title>
        <authorList>
            <person name="Kim M.-K."/>
            <person name="Kim S.B."/>
        </authorList>
    </citation>
    <scope>NUCLEOTIDE SEQUENCE [LARGE SCALE GENOMIC DNA]</scope>
    <source>
        <strain evidence="10">TW1S1</strain>
    </source>
</reference>
<evidence type="ECO:0000256" key="6">
    <source>
        <dbReference type="ARBA" id="ARBA00023136"/>
    </source>
</evidence>
<evidence type="ECO:0000259" key="8">
    <source>
        <dbReference type="Pfam" id="PF02308"/>
    </source>
</evidence>
<feature type="transmembrane region" description="Helical" evidence="7">
    <location>
        <begin position="115"/>
        <end position="145"/>
    </location>
</feature>
<evidence type="ECO:0000256" key="7">
    <source>
        <dbReference type="SAM" id="Phobius"/>
    </source>
</evidence>
<evidence type="ECO:0000313" key="10">
    <source>
        <dbReference type="Proteomes" id="UP000094960"/>
    </source>
</evidence>
<keyword evidence="10" id="KW-1185">Reference proteome</keyword>
<evidence type="ECO:0000256" key="1">
    <source>
        <dbReference type="ARBA" id="ARBA00004651"/>
    </source>
</evidence>
<dbReference type="PANTHER" id="PTHR33778:SF1">
    <property type="entry name" value="MAGNESIUM TRANSPORTER YHID-RELATED"/>
    <property type="match status" value="1"/>
</dbReference>
<keyword evidence="5 7" id="KW-1133">Transmembrane helix</keyword>
<dbReference type="AlphaFoldDB" id="A0A1D7YLF1"/>
<dbReference type="RefSeq" id="WP_069782937.1">
    <property type="nucleotide sequence ID" value="NZ_CP017248.1"/>
</dbReference>
<evidence type="ECO:0000256" key="2">
    <source>
        <dbReference type="ARBA" id="ARBA00009298"/>
    </source>
</evidence>
<proteinExistence type="inferred from homology"/>
<dbReference type="PRINTS" id="PR01837">
    <property type="entry name" value="MGTCSAPBPROT"/>
</dbReference>
<gene>
    <name evidence="9" type="ORF">BFF78_40005</name>
</gene>
<dbReference type="EMBL" id="CP017248">
    <property type="protein sequence ID" value="AOR36427.1"/>
    <property type="molecule type" value="Genomic_DNA"/>
</dbReference>
<keyword evidence="6 7" id="KW-0472">Membrane</keyword>
<accession>A0A1D7YLF1</accession>
<feature type="transmembrane region" description="Helical" evidence="7">
    <location>
        <begin position="85"/>
        <end position="103"/>
    </location>
</feature>
<comment type="subcellular location">
    <subcellularLocation>
        <location evidence="1">Cell membrane</location>
        <topology evidence="1">Multi-pass membrane protein</topology>
    </subcellularLocation>
</comment>
<protein>
    <submittedName>
        <fullName evidence="9">Magnesium transporter MgtC</fullName>
    </submittedName>
</protein>
<name>A0A1D7YLF1_9ACTN</name>
<feature type="domain" description="MgtC/SapB/SrpB/YhiD N-terminal" evidence="8">
    <location>
        <begin position="25"/>
        <end position="147"/>
    </location>
</feature>
<dbReference type="KEGG" id="spun:BFF78_40005"/>
<evidence type="ECO:0000256" key="5">
    <source>
        <dbReference type="ARBA" id="ARBA00022989"/>
    </source>
</evidence>
<dbReference type="PANTHER" id="PTHR33778">
    <property type="entry name" value="PROTEIN MGTC"/>
    <property type="match status" value="1"/>
</dbReference>
<keyword evidence="3" id="KW-1003">Cell membrane</keyword>
<comment type="similarity">
    <text evidence="2">Belongs to the MgtC/SapB family.</text>
</comment>
<dbReference type="InterPro" id="IPR003416">
    <property type="entry name" value="MgtC/SapB/SrpB/YhiD_fam"/>
</dbReference>